<dbReference type="GO" id="GO:0043161">
    <property type="term" value="P:proteasome-mediated ubiquitin-dependent protein catabolic process"/>
    <property type="evidence" value="ECO:0007669"/>
    <property type="project" value="TreeGrafter"/>
</dbReference>
<evidence type="ECO:0000256" key="3">
    <source>
        <dbReference type="ARBA" id="ARBA00022679"/>
    </source>
</evidence>
<dbReference type="GO" id="GO:0045862">
    <property type="term" value="P:positive regulation of proteolysis"/>
    <property type="evidence" value="ECO:0007669"/>
    <property type="project" value="TreeGrafter"/>
</dbReference>
<evidence type="ECO:0000256" key="1">
    <source>
        <dbReference type="ARBA" id="ARBA00000900"/>
    </source>
</evidence>
<dbReference type="InterPro" id="IPR019734">
    <property type="entry name" value="TPR_rpt"/>
</dbReference>
<sequence>MAEATRLKEEGNRHFQQGDFAGAESLYSKAIILDPKNAALFTNRAMARLKQNFWDLAISDCTDCLKLSPDSFKAHYYMAQAKVEERFDLDGALSHATRAHELCAASNDRSLGKVTELVLRCKKER</sequence>
<keyword evidence="5" id="KW-0833">Ubl conjugation pathway</keyword>
<dbReference type="AlphaFoldDB" id="A0A0H2TDU2"/>
<protein>
    <recommendedName>
        <fullName evidence="2">RING-type E3 ubiquitin transferase</fullName>
        <ecNumber evidence="2">2.3.2.27</ecNumber>
    </recommendedName>
</protein>
<comment type="catalytic activity">
    <reaction evidence="1">
        <text>S-ubiquitinyl-[E2 ubiquitin-conjugating enzyme]-L-cysteine + [acceptor protein]-L-lysine = [E2 ubiquitin-conjugating enzyme]-L-cysteine + N(6)-ubiquitinyl-[acceptor protein]-L-lysine.</text>
        <dbReference type="EC" id="2.3.2.27"/>
    </reaction>
</comment>
<dbReference type="VEuPathDB" id="FungiDB:MAPG_01354"/>
<name>A0A0H2TDU2_MAGP6</name>
<dbReference type="PANTHER" id="PTHR46803:SF2">
    <property type="entry name" value="E3 UBIQUITIN-PROTEIN LIGASE CHIP"/>
    <property type="match status" value="1"/>
</dbReference>
<reference evidence="7" key="2">
    <citation type="submission" date="2011-03" db="EMBL/GenBank/DDBJ databases">
        <title>Annotation of Magnaporthe poae ATCC 64411.</title>
        <authorList>
            <person name="Ma L.-J."/>
            <person name="Dead R."/>
            <person name="Young S.K."/>
            <person name="Zeng Q."/>
            <person name="Gargeya S."/>
            <person name="Fitzgerald M."/>
            <person name="Haas B."/>
            <person name="Abouelleil A."/>
            <person name="Alvarado L."/>
            <person name="Arachchi H.M."/>
            <person name="Berlin A."/>
            <person name="Brown A."/>
            <person name="Chapman S.B."/>
            <person name="Chen Z."/>
            <person name="Dunbar C."/>
            <person name="Freedman E."/>
            <person name="Gearin G."/>
            <person name="Gellesch M."/>
            <person name="Goldberg J."/>
            <person name="Griggs A."/>
            <person name="Gujja S."/>
            <person name="Heiman D."/>
            <person name="Howarth C."/>
            <person name="Larson L."/>
            <person name="Lui A."/>
            <person name="MacDonald P.J.P."/>
            <person name="Mehta T."/>
            <person name="Montmayeur A."/>
            <person name="Murphy C."/>
            <person name="Neiman D."/>
            <person name="Pearson M."/>
            <person name="Priest M."/>
            <person name="Roberts A."/>
            <person name="Saif S."/>
            <person name="Shea T."/>
            <person name="Shenoy N."/>
            <person name="Sisk P."/>
            <person name="Stolte C."/>
            <person name="Sykes S."/>
            <person name="Yandava C."/>
            <person name="Wortman J."/>
            <person name="Nusbaum C."/>
            <person name="Birren B."/>
        </authorList>
    </citation>
    <scope>NUCLEOTIDE SEQUENCE</scope>
    <source>
        <strain evidence="7">ATCC 64411</strain>
    </source>
</reference>
<dbReference type="Pfam" id="PF13414">
    <property type="entry name" value="TPR_11"/>
    <property type="match status" value="1"/>
</dbReference>
<keyword evidence="4" id="KW-0677">Repeat</keyword>
<evidence type="ECO:0000313" key="7">
    <source>
        <dbReference type="EMBL" id="KLU82280.1"/>
    </source>
</evidence>
<keyword evidence="6" id="KW-0802">TPR repeat</keyword>
<proteinExistence type="predicted"/>
<dbReference type="EC" id="2.3.2.27" evidence="2"/>
<dbReference type="GO" id="GO:0061630">
    <property type="term" value="F:ubiquitin protein ligase activity"/>
    <property type="evidence" value="ECO:0007669"/>
    <property type="project" value="UniProtKB-EC"/>
</dbReference>
<accession>A0A0H2TDU2</accession>
<reference evidence="7" key="1">
    <citation type="submission" date="2010-05" db="EMBL/GenBank/DDBJ databases">
        <title>The Genome Sequence of Magnaporthe poae strain ATCC 64411.</title>
        <authorList>
            <consortium name="The Broad Institute Genome Sequencing Platform"/>
            <consortium name="Broad Institute Genome Sequencing Center for Infectious Disease"/>
            <person name="Ma L.-J."/>
            <person name="Dead R."/>
            <person name="Young S."/>
            <person name="Zeng Q."/>
            <person name="Koehrsen M."/>
            <person name="Alvarado L."/>
            <person name="Berlin A."/>
            <person name="Chapman S.B."/>
            <person name="Chen Z."/>
            <person name="Freedman E."/>
            <person name="Gellesch M."/>
            <person name="Goldberg J."/>
            <person name="Griggs A."/>
            <person name="Gujja S."/>
            <person name="Heilman E.R."/>
            <person name="Heiman D."/>
            <person name="Hepburn T."/>
            <person name="Howarth C."/>
            <person name="Jen D."/>
            <person name="Larson L."/>
            <person name="Mehta T."/>
            <person name="Neiman D."/>
            <person name="Pearson M."/>
            <person name="Roberts A."/>
            <person name="Saif S."/>
            <person name="Shea T."/>
            <person name="Shenoy N."/>
            <person name="Sisk P."/>
            <person name="Stolte C."/>
            <person name="Sykes S."/>
            <person name="Walk T."/>
            <person name="White J."/>
            <person name="Yandava C."/>
            <person name="Haas B."/>
            <person name="Nusbaum C."/>
            <person name="Birren B."/>
        </authorList>
    </citation>
    <scope>NUCLEOTIDE SEQUENCE</scope>
    <source>
        <strain evidence="7">ATCC 64411</strain>
    </source>
</reference>
<evidence type="ECO:0000256" key="6">
    <source>
        <dbReference type="PROSITE-ProRule" id="PRU00339"/>
    </source>
</evidence>
<dbReference type="Gene3D" id="1.25.40.10">
    <property type="entry name" value="Tetratricopeptide repeat domain"/>
    <property type="match status" value="1"/>
</dbReference>
<dbReference type="InterPro" id="IPR011990">
    <property type="entry name" value="TPR-like_helical_dom_sf"/>
</dbReference>
<dbReference type="GO" id="GO:0000209">
    <property type="term" value="P:protein polyubiquitination"/>
    <property type="evidence" value="ECO:0007669"/>
    <property type="project" value="TreeGrafter"/>
</dbReference>
<keyword evidence="3" id="KW-0808">Transferase</keyword>
<feature type="non-terminal residue" evidence="7">
    <location>
        <position position="125"/>
    </location>
</feature>
<evidence type="ECO:0000256" key="2">
    <source>
        <dbReference type="ARBA" id="ARBA00012483"/>
    </source>
</evidence>
<dbReference type="SMART" id="SM00028">
    <property type="entry name" value="TPR"/>
    <property type="match status" value="2"/>
</dbReference>
<dbReference type="OrthoDB" id="629492at2759"/>
<dbReference type="GO" id="GO:0071218">
    <property type="term" value="P:cellular response to misfolded protein"/>
    <property type="evidence" value="ECO:0007669"/>
    <property type="project" value="TreeGrafter"/>
</dbReference>
<dbReference type="PANTHER" id="PTHR46803">
    <property type="entry name" value="E3 UBIQUITIN-PROTEIN LIGASE CHIP"/>
    <property type="match status" value="1"/>
</dbReference>
<dbReference type="GO" id="GO:0005737">
    <property type="term" value="C:cytoplasm"/>
    <property type="evidence" value="ECO:0007669"/>
    <property type="project" value="TreeGrafter"/>
</dbReference>
<evidence type="ECO:0000256" key="5">
    <source>
        <dbReference type="ARBA" id="ARBA00022786"/>
    </source>
</evidence>
<dbReference type="EMBL" id="GL876966">
    <property type="protein sequence ID" value="KLU82280.1"/>
    <property type="molecule type" value="Genomic_DNA"/>
</dbReference>
<evidence type="ECO:0000256" key="4">
    <source>
        <dbReference type="ARBA" id="ARBA00022737"/>
    </source>
</evidence>
<organism evidence="7">
    <name type="scientific">Magnaporthiopsis poae (strain ATCC 64411 / 73-15)</name>
    <name type="common">Kentucky bluegrass fungus</name>
    <name type="synonym">Magnaporthe poae</name>
    <dbReference type="NCBI Taxonomy" id="644358"/>
    <lineage>
        <taxon>Eukaryota</taxon>
        <taxon>Fungi</taxon>
        <taxon>Dikarya</taxon>
        <taxon>Ascomycota</taxon>
        <taxon>Pezizomycotina</taxon>
        <taxon>Sordariomycetes</taxon>
        <taxon>Sordariomycetidae</taxon>
        <taxon>Magnaporthales</taxon>
        <taxon>Magnaporthaceae</taxon>
        <taxon>Magnaporthiopsis</taxon>
    </lineage>
</organism>
<feature type="repeat" description="TPR" evidence="6">
    <location>
        <begin position="4"/>
        <end position="37"/>
    </location>
</feature>
<dbReference type="GO" id="GO:0006515">
    <property type="term" value="P:protein quality control for misfolded or incompletely synthesized proteins"/>
    <property type="evidence" value="ECO:0007669"/>
    <property type="project" value="TreeGrafter"/>
</dbReference>
<dbReference type="PROSITE" id="PS50005">
    <property type="entry name" value="TPR"/>
    <property type="match status" value="1"/>
</dbReference>
<gene>
    <name evidence="7" type="ORF">MAPG_01354</name>
</gene>
<dbReference type="GO" id="GO:0051087">
    <property type="term" value="F:protein-folding chaperone binding"/>
    <property type="evidence" value="ECO:0007669"/>
    <property type="project" value="TreeGrafter"/>
</dbReference>
<dbReference type="SUPFAM" id="SSF48452">
    <property type="entry name" value="TPR-like"/>
    <property type="match status" value="1"/>
</dbReference>